<dbReference type="Proteomes" id="UP000597762">
    <property type="component" value="Unassembled WGS sequence"/>
</dbReference>
<dbReference type="EMBL" id="CAHIKZ030000458">
    <property type="protein sequence ID" value="CAE1175442.1"/>
    <property type="molecule type" value="Genomic_DNA"/>
</dbReference>
<evidence type="ECO:0000313" key="4">
    <source>
        <dbReference type="Proteomes" id="UP000597762"/>
    </source>
</evidence>
<comment type="caution">
    <text evidence="3">The sequence shown here is derived from an EMBL/GenBank/DDBJ whole genome shotgun (WGS) entry which is preliminary data.</text>
</comment>
<evidence type="ECO:0000313" key="3">
    <source>
        <dbReference type="EMBL" id="CAE1175442.1"/>
    </source>
</evidence>
<feature type="transmembrane region" description="Helical" evidence="2">
    <location>
        <begin position="205"/>
        <end position="227"/>
    </location>
</feature>
<gene>
    <name evidence="3" type="ORF">SPHA_13641</name>
</gene>
<evidence type="ECO:0000256" key="2">
    <source>
        <dbReference type="SAM" id="Phobius"/>
    </source>
</evidence>
<protein>
    <submittedName>
        <fullName evidence="3">Uncharacterized protein</fullName>
    </submittedName>
</protein>
<proteinExistence type="predicted"/>
<keyword evidence="2" id="KW-0472">Membrane</keyword>
<reference evidence="3" key="1">
    <citation type="submission" date="2021-01" db="EMBL/GenBank/DDBJ databases">
        <authorList>
            <person name="Li R."/>
            <person name="Bekaert M."/>
        </authorList>
    </citation>
    <scope>NUCLEOTIDE SEQUENCE</scope>
    <source>
        <strain evidence="3">Farmed</strain>
    </source>
</reference>
<organism evidence="3 4">
    <name type="scientific">Acanthosepion pharaonis</name>
    <name type="common">Pharaoh cuttlefish</name>
    <name type="synonym">Sepia pharaonis</name>
    <dbReference type="NCBI Taxonomy" id="158019"/>
    <lineage>
        <taxon>Eukaryota</taxon>
        <taxon>Metazoa</taxon>
        <taxon>Spiralia</taxon>
        <taxon>Lophotrochozoa</taxon>
        <taxon>Mollusca</taxon>
        <taxon>Cephalopoda</taxon>
        <taxon>Coleoidea</taxon>
        <taxon>Decapodiformes</taxon>
        <taxon>Sepiida</taxon>
        <taxon>Sepiina</taxon>
        <taxon>Sepiidae</taxon>
        <taxon>Acanthosepion</taxon>
    </lineage>
</organism>
<sequence length="323" mass="36642">MYFPSYITHFRNSLPIYISIYTKPSRPSLPFLHRQVFPLLTSSVQAYLDNNGHPVNQKVCRQVAQAVLHDDYGQAKPSPSLPPSPSLQISPPPPLPHPPPSCLDDSISISACFWRDAKNFRLFESAIFFLLSLCSLTLPHLYKVLTLRLNLILLSYTAVIILFCIIVTLHFRCSFLLFFSFVFLTLLRSRFCFPTLRSHLTRHPFLFVISVFVYLVITISLLTLSAVSSLLSSLHAPSSPHPRLSPFPLSLFLLTNPPLSEDFTYSSVDWHFSLSIPKHLSLDAVLLFCLSLCFIPSVTFHFHKFSPSLLYLHFFLSIALSLA</sequence>
<feature type="transmembrane region" description="Helical" evidence="2">
    <location>
        <begin position="175"/>
        <end position="193"/>
    </location>
</feature>
<feature type="transmembrane region" description="Helical" evidence="2">
    <location>
        <begin position="149"/>
        <end position="169"/>
    </location>
</feature>
<feature type="region of interest" description="Disordered" evidence="1">
    <location>
        <begin position="73"/>
        <end position="96"/>
    </location>
</feature>
<name>A0A812B8T8_ACAPH</name>
<feature type="transmembrane region" description="Helical" evidence="2">
    <location>
        <begin position="280"/>
        <end position="299"/>
    </location>
</feature>
<feature type="compositionally biased region" description="Pro residues" evidence="1">
    <location>
        <begin position="79"/>
        <end position="96"/>
    </location>
</feature>
<dbReference type="AlphaFoldDB" id="A0A812B8T8"/>
<accession>A0A812B8T8</accession>
<keyword evidence="2" id="KW-0812">Transmembrane</keyword>
<evidence type="ECO:0000256" key="1">
    <source>
        <dbReference type="SAM" id="MobiDB-lite"/>
    </source>
</evidence>
<keyword evidence="4" id="KW-1185">Reference proteome</keyword>
<feature type="transmembrane region" description="Helical" evidence="2">
    <location>
        <begin position="122"/>
        <end position="142"/>
    </location>
</feature>
<keyword evidence="2" id="KW-1133">Transmembrane helix</keyword>